<evidence type="ECO:0000313" key="1">
    <source>
        <dbReference type="EMBL" id="KAJ6248273.1"/>
    </source>
</evidence>
<protein>
    <submittedName>
        <fullName evidence="1">Uncharacterized protein</fullName>
    </submittedName>
</protein>
<keyword evidence="2" id="KW-1185">Reference proteome</keyword>
<sequence>MAIKNDANNKKFKKNYNKVLNLKRNQSHAYFCEQCSIKLQNKVCLRNANHVDHLTMINNTDYLHLKSLHMAFNTYWICEECRNSIRLQYQLENRKRKYVLKENTKLVKNKIRFITHHKHQNANDQIKNGNF</sequence>
<dbReference type="EMBL" id="JAOAOG010000116">
    <property type="protein sequence ID" value="KAJ6248273.1"/>
    <property type="molecule type" value="Genomic_DNA"/>
</dbReference>
<comment type="caution">
    <text evidence="1">The sequence shown here is derived from an EMBL/GenBank/DDBJ whole genome shotgun (WGS) entry which is preliminary data.</text>
</comment>
<reference evidence="1" key="1">
    <citation type="submission" date="2022-08" db="EMBL/GenBank/DDBJ databases">
        <title>Novel sulfate-reducing endosymbionts in the free-living metamonad Anaeramoeba.</title>
        <authorList>
            <person name="Jerlstrom-Hultqvist J."/>
            <person name="Cepicka I."/>
            <person name="Gallot-Lavallee L."/>
            <person name="Salas-Leiva D."/>
            <person name="Curtis B.A."/>
            <person name="Zahonova K."/>
            <person name="Pipaliya S."/>
            <person name="Dacks J."/>
            <person name="Roger A.J."/>
        </authorList>
    </citation>
    <scope>NUCLEOTIDE SEQUENCE</scope>
    <source>
        <strain evidence="1">Schooner1</strain>
    </source>
</reference>
<gene>
    <name evidence="1" type="ORF">M0813_17938</name>
</gene>
<evidence type="ECO:0000313" key="2">
    <source>
        <dbReference type="Proteomes" id="UP001150062"/>
    </source>
</evidence>
<accession>A0ABQ8YUI7</accession>
<proteinExistence type="predicted"/>
<name>A0ABQ8YUI7_9EUKA</name>
<dbReference type="Proteomes" id="UP001150062">
    <property type="component" value="Unassembled WGS sequence"/>
</dbReference>
<organism evidence="1 2">
    <name type="scientific">Anaeramoeba flamelloides</name>
    <dbReference type="NCBI Taxonomy" id="1746091"/>
    <lineage>
        <taxon>Eukaryota</taxon>
        <taxon>Metamonada</taxon>
        <taxon>Anaeramoebidae</taxon>
        <taxon>Anaeramoeba</taxon>
    </lineage>
</organism>